<name>A0ABP0ZUU0_9ASCO</name>
<evidence type="ECO:0000259" key="2">
    <source>
        <dbReference type="Pfam" id="PF08457"/>
    </source>
</evidence>
<feature type="domain" description="Sfi1 spindle body" evidence="2">
    <location>
        <begin position="461"/>
        <end position="989"/>
    </location>
</feature>
<feature type="compositionally biased region" description="Basic and acidic residues" evidence="1">
    <location>
        <begin position="1049"/>
        <end position="1060"/>
    </location>
</feature>
<dbReference type="GeneID" id="92211326"/>
<feature type="region of interest" description="Disordered" evidence="1">
    <location>
        <begin position="1010"/>
        <end position="1113"/>
    </location>
</feature>
<dbReference type="Proteomes" id="UP001497383">
    <property type="component" value="Chromosome 8"/>
</dbReference>
<protein>
    <recommendedName>
        <fullName evidence="2">Sfi1 spindle body domain-containing protein</fullName>
    </recommendedName>
</protein>
<gene>
    <name evidence="3" type="ORF">LODBEIA_P61300</name>
</gene>
<keyword evidence="4" id="KW-1185">Reference proteome</keyword>
<feature type="compositionally biased region" description="Basic residues" evidence="1">
    <location>
        <begin position="1030"/>
        <end position="1040"/>
    </location>
</feature>
<dbReference type="Pfam" id="PF08457">
    <property type="entry name" value="Sfi1"/>
    <property type="match status" value="1"/>
</dbReference>
<feature type="compositionally biased region" description="Polar residues" evidence="1">
    <location>
        <begin position="1094"/>
        <end position="1107"/>
    </location>
</feature>
<feature type="compositionally biased region" description="Polar residues" evidence="1">
    <location>
        <begin position="1018"/>
        <end position="1029"/>
    </location>
</feature>
<dbReference type="InterPro" id="IPR013665">
    <property type="entry name" value="Sfi1_dom"/>
</dbReference>
<sequence>MSLAIAVEEVVKVLRKLYRLKAEDAAEYEVAVRDAFSRIMRLFEVKNKEEIRLKANIESIGEFTARYCAGQGSIEATSDTILGFLTNGPVANGNYLQELQESIKEFDLDASDTSIGHLIREKLAKAARVLLRSSLDTEKELQKYVRRCLLYDVSYYGHETGYQASDESQKLARLVQSTPVMMMGGEEEEKTVFQKSGISMQRHTEVFHPLKLVINRESFTKIYNCLSHSFMCDPELSIAKVAWCIVQLFKQHENIIFFESKSTTATLARLLPERFTLINERLFLGGESKVHPAREKNMLLPELKQLYSELCKYSADADPDFPDLFAHYYNLYCTHPAVACTRDNEYIQEVHATVAILTDPGSKDVPLDGPISMILSLQTHLIASDCQDLSSTLLMRQSFFEFHEQWDLRRRMLFIWLKKVEQIASMSVKETTQDRLLKRILRKWHIRSRQVEFLNAEVINYRRQVLQEQTLLKFRKTAASLGVDEAKADAMVTKKFLKMWQEKCSSSMESESRACEIDCVNLWRRHFTVWRFLASQAAEKAKSLSIKCSEEEEALERKLLLRVWTSWHRKTLVDSNSRLLQKKLCNFKTLHRGKLTASYYQKWLKLFKFNLECEILRNKFLESRSRSILVNWRHRVQSLEIAHDFHSRHNTHVTSNFFKKWSAKASQNAKADDANRRFVLRTSLRMWKLHYDYKKFEREAKTRLQVQLLKAWRLRCIGRKLAAVKDDKLARQICARLKTRCTTRSSLDKKAADFIELKLKKNTFSKLENRLARIESLQQSSTVTQLAKFLQVWRGRLSNFKHLEKVEFKEQNLPKKMLMIWLQKTDDAVEMRLSQNVEQLDLYTDQLIKRKYLRLLRQRLDDAQAYFSPLNDIANNFNSISCVRPFFTRWQERWRVVENLEDLAGEWNETLLASRLGVWYAKWSAIRDMEEEAADLMDQNISKIVRAIIQRWDFKYRKNIRRHHQLCEDFKLKKDSKQLLDFMNLWIHKLNVRQTVDLDEESIFLNNSSPLARRNQMRRSSSLTPDRSRRLTTPRSKRSSPTRLQETTQRIRDQRTRNLSERFANIKESPSPKRRPQPVPLKLEYSVNLPPPSRTASPRQSPANTSFDAPPNIVNTAKRMGKIRPISFPVEEEEKDLRISPLNLLKQARYATNI</sequence>
<evidence type="ECO:0000256" key="1">
    <source>
        <dbReference type="SAM" id="MobiDB-lite"/>
    </source>
</evidence>
<reference evidence="3 4" key="1">
    <citation type="submission" date="2024-03" db="EMBL/GenBank/DDBJ databases">
        <authorList>
            <person name="Brejova B."/>
        </authorList>
    </citation>
    <scope>NUCLEOTIDE SEQUENCE [LARGE SCALE GENOMIC DNA]</scope>
    <source>
        <strain evidence="3 4">CBS 14171</strain>
    </source>
</reference>
<organism evidence="3 4">
    <name type="scientific">Lodderomyces beijingensis</name>
    <dbReference type="NCBI Taxonomy" id="1775926"/>
    <lineage>
        <taxon>Eukaryota</taxon>
        <taxon>Fungi</taxon>
        <taxon>Dikarya</taxon>
        <taxon>Ascomycota</taxon>
        <taxon>Saccharomycotina</taxon>
        <taxon>Pichiomycetes</taxon>
        <taxon>Debaryomycetaceae</taxon>
        <taxon>Candida/Lodderomyces clade</taxon>
        <taxon>Lodderomyces</taxon>
    </lineage>
</organism>
<dbReference type="EMBL" id="OZ022412">
    <property type="protein sequence ID" value="CAK9442387.1"/>
    <property type="molecule type" value="Genomic_DNA"/>
</dbReference>
<evidence type="ECO:0000313" key="3">
    <source>
        <dbReference type="EMBL" id="CAK9442387.1"/>
    </source>
</evidence>
<dbReference type="RefSeq" id="XP_066833068.1">
    <property type="nucleotide sequence ID" value="XM_066976540.1"/>
</dbReference>
<accession>A0ABP0ZUU0</accession>
<proteinExistence type="predicted"/>
<evidence type="ECO:0000313" key="4">
    <source>
        <dbReference type="Proteomes" id="UP001497383"/>
    </source>
</evidence>